<evidence type="ECO:0008006" key="4">
    <source>
        <dbReference type="Google" id="ProtNLM"/>
    </source>
</evidence>
<name>A0A081BQG1_9BACT</name>
<keyword evidence="1" id="KW-0732">Signal</keyword>
<dbReference type="Proteomes" id="UP000030700">
    <property type="component" value="Unassembled WGS sequence"/>
</dbReference>
<dbReference type="HOGENOM" id="CLU_932732_0_0_0"/>
<organism evidence="2">
    <name type="scientific">Candidatus Moduliflexus flocculans</name>
    <dbReference type="NCBI Taxonomy" id="1499966"/>
    <lineage>
        <taxon>Bacteria</taxon>
        <taxon>Candidatus Moduliflexota</taxon>
        <taxon>Candidatus Moduliflexia</taxon>
        <taxon>Candidatus Moduliflexales</taxon>
        <taxon>Candidatus Moduliflexaceae</taxon>
    </lineage>
</organism>
<dbReference type="STRING" id="1499966.U14_03879"/>
<evidence type="ECO:0000313" key="2">
    <source>
        <dbReference type="EMBL" id="GAK52627.1"/>
    </source>
</evidence>
<dbReference type="EMBL" id="DF820458">
    <property type="protein sequence ID" value="GAK52627.1"/>
    <property type="molecule type" value="Genomic_DNA"/>
</dbReference>
<evidence type="ECO:0000256" key="1">
    <source>
        <dbReference type="SAM" id="SignalP"/>
    </source>
</evidence>
<dbReference type="InterPro" id="IPR046534">
    <property type="entry name" value="DUF6599"/>
</dbReference>
<protein>
    <recommendedName>
        <fullName evidence="4">DUF4367 domain-containing protein</fullName>
    </recommendedName>
</protein>
<keyword evidence="3" id="KW-1185">Reference proteome</keyword>
<sequence length="298" mass="33056">MKKTWLNSVFCSLMLLVSSFSAAEELTVYLPTLDDLPGWKMEDAPQQAKGDELFSMVDGAAEVYFEYGFSRALVQYYANDQGQSLQIEIYEMTDPAAAYGIFSFHAGDESQPIAIGRDGIIGEYYLSFWQNAYFVMLSASDPAPELLDLLKQIAQKMAAKLPAKGERPALVMRLLAQHPAPLDVKYIKGKLGLFNLTSFDADVTNGFDEGAIADFDEFEIVLLHYRGEQALAASFEQTRDMFETGATTRYFTKEAQSFSFIDKEGTPIYGVAQQSLFCLISGKQPQGAADVCRAIMTD</sequence>
<dbReference type="Pfam" id="PF20244">
    <property type="entry name" value="DUF6599"/>
    <property type="match status" value="1"/>
</dbReference>
<proteinExistence type="predicted"/>
<evidence type="ECO:0000313" key="3">
    <source>
        <dbReference type="Proteomes" id="UP000030700"/>
    </source>
</evidence>
<accession>A0A081BQG1</accession>
<feature type="chain" id="PRO_5001755339" description="DUF4367 domain-containing protein" evidence="1">
    <location>
        <begin position="23"/>
        <end position="298"/>
    </location>
</feature>
<gene>
    <name evidence="2" type="ORF">U14_03879</name>
</gene>
<dbReference type="AlphaFoldDB" id="A0A081BQG1"/>
<reference evidence="2" key="1">
    <citation type="journal article" date="2015" name="PeerJ">
        <title>First genomic representation of candidate bacterial phylum KSB3 points to enhanced environmental sensing as a trigger of wastewater bulking.</title>
        <authorList>
            <person name="Sekiguchi Y."/>
            <person name="Ohashi A."/>
            <person name="Parks D.H."/>
            <person name="Yamauchi T."/>
            <person name="Tyson G.W."/>
            <person name="Hugenholtz P."/>
        </authorList>
    </citation>
    <scope>NUCLEOTIDE SEQUENCE [LARGE SCALE GENOMIC DNA]</scope>
</reference>
<feature type="signal peptide" evidence="1">
    <location>
        <begin position="1"/>
        <end position="22"/>
    </location>
</feature>